<evidence type="ECO:0000313" key="3">
    <source>
        <dbReference type="EMBL" id="KAK4738940.1"/>
    </source>
</evidence>
<evidence type="ECO:0000313" key="4">
    <source>
        <dbReference type="Proteomes" id="UP001311915"/>
    </source>
</evidence>
<comment type="caution">
    <text evidence="3">The sequence shown here is derived from an EMBL/GenBank/DDBJ whole genome shotgun (WGS) entry which is preliminary data.</text>
</comment>
<evidence type="ECO:0008006" key="5">
    <source>
        <dbReference type="Google" id="ProtNLM"/>
    </source>
</evidence>
<accession>A0AAV9MLQ5</accession>
<gene>
    <name evidence="3" type="ORF">R3W88_002637</name>
</gene>
<organism evidence="3 4">
    <name type="scientific">Solanum pinnatisectum</name>
    <name type="common">tansyleaf nightshade</name>
    <dbReference type="NCBI Taxonomy" id="50273"/>
    <lineage>
        <taxon>Eukaryota</taxon>
        <taxon>Viridiplantae</taxon>
        <taxon>Streptophyta</taxon>
        <taxon>Embryophyta</taxon>
        <taxon>Tracheophyta</taxon>
        <taxon>Spermatophyta</taxon>
        <taxon>Magnoliopsida</taxon>
        <taxon>eudicotyledons</taxon>
        <taxon>Gunneridae</taxon>
        <taxon>Pentapetalae</taxon>
        <taxon>asterids</taxon>
        <taxon>lamiids</taxon>
        <taxon>Solanales</taxon>
        <taxon>Solanaceae</taxon>
        <taxon>Solanoideae</taxon>
        <taxon>Solaneae</taxon>
        <taxon>Solanum</taxon>
    </lineage>
</organism>
<feature type="domain" description="RNase H type-1" evidence="1">
    <location>
        <begin position="272"/>
        <end position="324"/>
    </location>
</feature>
<dbReference type="InterPro" id="IPR026960">
    <property type="entry name" value="RVT-Znf"/>
</dbReference>
<dbReference type="CDD" id="cd06222">
    <property type="entry name" value="RNase_H_like"/>
    <property type="match status" value="1"/>
</dbReference>
<dbReference type="InterPro" id="IPR012337">
    <property type="entry name" value="RNaseH-like_sf"/>
</dbReference>
<dbReference type="Gene3D" id="3.30.420.10">
    <property type="entry name" value="Ribonuclease H-like superfamily/Ribonuclease H"/>
    <property type="match status" value="1"/>
</dbReference>
<protein>
    <recommendedName>
        <fullName evidence="5">RNase H type-1 domain-containing protein</fullName>
    </recommendedName>
</protein>
<dbReference type="Pfam" id="PF13456">
    <property type="entry name" value="RVT_3"/>
    <property type="match status" value="1"/>
</dbReference>
<dbReference type="PANTHER" id="PTHR47723">
    <property type="entry name" value="OS05G0353850 PROTEIN"/>
    <property type="match status" value="1"/>
</dbReference>
<dbReference type="GO" id="GO:0004523">
    <property type="term" value="F:RNA-DNA hybrid ribonuclease activity"/>
    <property type="evidence" value="ECO:0007669"/>
    <property type="project" value="InterPro"/>
</dbReference>
<dbReference type="Proteomes" id="UP001311915">
    <property type="component" value="Unassembled WGS sequence"/>
</dbReference>
<keyword evidence="4" id="KW-1185">Reference proteome</keyword>
<dbReference type="AlphaFoldDB" id="A0AAV9MLQ5"/>
<dbReference type="InterPro" id="IPR044730">
    <property type="entry name" value="RNase_H-like_dom_plant"/>
</dbReference>
<feature type="domain" description="Reverse transcriptase zinc-binding" evidence="2">
    <location>
        <begin position="93"/>
        <end position="160"/>
    </location>
</feature>
<evidence type="ECO:0000259" key="1">
    <source>
        <dbReference type="Pfam" id="PF13456"/>
    </source>
</evidence>
<proteinExistence type="predicted"/>
<dbReference type="GO" id="GO:0003676">
    <property type="term" value="F:nucleic acid binding"/>
    <property type="evidence" value="ECO:0007669"/>
    <property type="project" value="InterPro"/>
</dbReference>
<sequence length="385" mass="44589">MESHIEWKIDKGEVSFWYDKWCSWGHIYKHMPVDFTPPDINLREVLNRRTWNWDIFTSQPTNEIKDKLYSIGVTLDKNKKDRAIWKLSNSGQFSSASTWDNLRQKKEVNNFYGKLRRKEIPFKMAFLVWRAVNNKLSTDDRVARMGITLEPKCYSCTTSHARIDLEDSIWRHFAGPLGIGINENNLKMILLRWWNYKSINPISDFIVKILPQVICWELGKSRCCNKFEGTSPSRYRTNSNIVNFILQVTQKQFNKINIGGTWRSMCKAIKLNSDGSCSNGQSGGGGIIRDQEGDFIFAYSIPLDNGMSNTAEAKALLYGLQLEWTPPWKISNQVQEIQKMIEDHKFSIVHCFREANKPTDALASLSHRIEEIKVFTLFSNLPSNI</sequence>
<dbReference type="InterPro" id="IPR036397">
    <property type="entry name" value="RNaseH_sf"/>
</dbReference>
<dbReference type="SUPFAM" id="SSF53098">
    <property type="entry name" value="Ribonuclease H-like"/>
    <property type="match status" value="1"/>
</dbReference>
<dbReference type="PANTHER" id="PTHR47723:SF14">
    <property type="entry name" value="RNASE H TYPE-1 DOMAIN-CONTAINING PROTEIN"/>
    <property type="match status" value="1"/>
</dbReference>
<name>A0AAV9MLQ5_9SOLN</name>
<dbReference type="InterPro" id="IPR053151">
    <property type="entry name" value="RNase_H-like"/>
</dbReference>
<dbReference type="EMBL" id="JAWPEI010000001">
    <property type="protein sequence ID" value="KAK4738940.1"/>
    <property type="molecule type" value="Genomic_DNA"/>
</dbReference>
<dbReference type="InterPro" id="IPR002156">
    <property type="entry name" value="RNaseH_domain"/>
</dbReference>
<reference evidence="3 4" key="1">
    <citation type="submission" date="2023-10" db="EMBL/GenBank/DDBJ databases">
        <title>Genome-Wide Identification Analysis in wild type Solanum Pinnatisectum Reveals Some Genes Defensing Phytophthora Infestans.</title>
        <authorList>
            <person name="Sun C."/>
        </authorList>
    </citation>
    <scope>NUCLEOTIDE SEQUENCE [LARGE SCALE GENOMIC DNA]</scope>
    <source>
        <strain evidence="3">LQN</strain>
        <tissue evidence="3">Leaf</tissue>
    </source>
</reference>
<dbReference type="Pfam" id="PF13966">
    <property type="entry name" value="zf-RVT"/>
    <property type="match status" value="1"/>
</dbReference>
<evidence type="ECO:0000259" key="2">
    <source>
        <dbReference type="Pfam" id="PF13966"/>
    </source>
</evidence>